<sequence>MASLVTPSPCGSFLPPHALPETQLCVSSSYSLWSSDCRAISMARQGFSWRAMDEDRPAGCFLCSRLCTVRRSSARRWKTSSFTQAAMSVVQRKLPEANESSHNLK</sequence>
<dbReference type="EMBL" id="VCEA01000001">
    <property type="protein sequence ID" value="KAB0358797.1"/>
    <property type="molecule type" value="Genomic_DNA"/>
</dbReference>
<name>A0A5N3WCG2_MUNMU</name>
<dbReference type="Proteomes" id="UP000326458">
    <property type="component" value="Unassembled WGS sequence"/>
</dbReference>
<dbReference type="AlphaFoldDB" id="A0A5N3WCG2"/>
<evidence type="ECO:0000313" key="1">
    <source>
        <dbReference type="EMBL" id="KAB0358797.1"/>
    </source>
</evidence>
<organism evidence="1 2">
    <name type="scientific">Muntiacus muntjak</name>
    <name type="common">Barking deer</name>
    <name type="synonym">Indian muntjac</name>
    <dbReference type="NCBI Taxonomy" id="9888"/>
    <lineage>
        <taxon>Eukaryota</taxon>
        <taxon>Metazoa</taxon>
        <taxon>Chordata</taxon>
        <taxon>Craniata</taxon>
        <taxon>Vertebrata</taxon>
        <taxon>Euteleostomi</taxon>
        <taxon>Mammalia</taxon>
        <taxon>Eutheria</taxon>
        <taxon>Laurasiatheria</taxon>
        <taxon>Artiodactyla</taxon>
        <taxon>Ruminantia</taxon>
        <taxon>Pecora</taxon>
        <taxon>Cervidae</taxon>
        <taxon>Muntiacinae</taxon>
        <taxon>Muntiacus</taxon>
    </lineage>
</organism>
<protein>
    <submittedName>
        <fullName evidence="1">Uncharacterized protein</fullName>
    </submittedName>
</protein>
<proteinExistence type="predicted"/>
<comment type="caution">
    <text evidence="1">The sequence shown here is derived from an EMBL/GenBank/DDBJ whole genome shotgun (WGS) entry which is preliminary data.</text>
</comment>
<evidence type="ECO:0000313" key="2">
    <source>
        <dbReference type="Proteomes" id="UP000326458"/>
    </source>
</evidence>
<keyword evidence="2" id="KW-1185">Reference proteome</keyword>
<accession>A0A5N3WCG2</accession>
<gene>
    <name evidence="1" type="ORF">FD754_002953</name>
</gene>
<reference evidence="1 2" key="1">
    <citation type="submission" date="2019-06" db="EMBL/GenBank/DDBJ databases">
        <title>Discovery of a novel chromosome fission-fusion reversal in muntjac.</title>
        <authorList>
            <person name="Mudd A.B."/>
            <person name="Bredeson J.V."/>
            <person name="Baum R."/>
            <person name="Hockemeyer D."/>
            <person name="Rokhsar D.S."/>
        </authorList>
    </citation>
    <scope>NUCLEOTIDE SEQUENCE [LARGE SCALE GENOMIC DNA]</scope>
    <source>
        <strain evidence="1">UTSW_UCB_Mm</strain>
        <tissue evidence="1">Fibroblast cell line</tissue>
    </source>
</reference>